<evidence type="ECO:0000313" key="11">
    <source>
        <dbReference type="Proteomes" id="UP001595710"/>
    </source>
</evidence>
<sequence>MNAQVNSSNSAFDWFKWIVVVALVAGTVYGNFYFAEQSLIVRVVVVLVALIVALGVAATTEKGRSVNRLRRDAWVEVRKVVWPTRQETVQTTMVVIGFVLVVALILWGVDTLLGLGVKAIVER</sequence>
<dbReference type="NCBIfam" id="TIGR00964">
    <property type="entry name" value="secE_bact"/>
    <property type="match status" value="1"/>
</dbReference>
<comment type="subcellular location">
    <subcellularLocation>
        <location evidence="1">Membrane</location>
    </subcellularLocation>
</comment>
<evidence type="ECO:0000256" key="7">
    <source>
        <dbReference type="ARBA" id="ARBA00023010"/>
    </source>
</evidence>
<comment type="caution">
    <text evidence="9">Lacks conserved residue(s) required for the propagation of feature annotation.</text>
</comment>
<dbReference type="Proteomes" id="UP001595710">
    <property type="component" value="Unassembled WGS sequence"/>
</dbReference>
<dbReference type="Pfam" id="PF00584">
    <property type="entry name" value="SecE"/>
    <property type="match status" value="1"/>
</dbReference>
<evidence type="ECO:0000256" key="4">
    <source>
        <dbReference type="ARBA" id="ARBA00022692"/>
    </source>
</evidence>
<evidence type="ECO:0000256" key="3">
    <source>
        <dbReference type="ARBA" id="ARBA00022475"/>
    </source>
</evidence>
<keyword evidence="6 9" id="KW-1133">Transmembrane helix</keyword>
<feature type="transmembrane region" description="Helical" evidence="9">
    <location>
        <begin position="39"/>
        <end position="58"/>
    </location>
</feature>
<comment type="similarity">
    <text evidence="9">Belongs to the SecE/SEC61-gamma family.</text>
</comment>
<gene>
    <name evidence="9 10" type="primary">secE</name>
    <name evidence="10" type="ORF">ACFOND_14340</name>
</gene>
<dbReference type="InterPro" id="IPR005807">
    <property type="entry name" value="SecE_bac"/>
</dbReference>
<evidence type="ECO:0000256" key="6">
    <source>
        <dbReference type="ARBA" id="ARBA00022989"/>
    </source>
</evidence>
<keyword evidence="5 9" id="KW-0653">Protein transport</keyword>
<evidence type="ECO:0000256" key="9">
    <source>
        <dbReference type="HAMAP-Rule" id="MF_00422"/>
    </source>
</evidence>
<evidence type="ECO:0000256" key="8">
    <source>
        <dbReference type="ARBA" id="ARBA00023136"/>
    </source>
</evidence>
<keyword evidence="11" id="KW-1185">Reference proteome</keyword>
<accession>A0ABV7WUH2</accession>
<name>A0ABV7WUH2_9GAMM</name>
<keyword evidence="7 9" id="KW-0811">Translocation</keyword>
<dbReference type="EMBL" id="JBHRYN010000023">
    <property type="protein sequence ID" value="MFC3702816.1"/>
    <property type="molecule type" value="Genomic_DNA"/>
</dbReference>
<keyword evidence="4 9" id="KW-0812">Transmembrane</keyword>
<comment type="subunit">
    <text evidence="9">Component of the Sec protein translocase complex. Heterotrimer consisting of SecY, SecE and SecG subunits. The heterotrimers can form oligomers, although 1 heterotrimer is thought to be able to translocate proteins. Interacts with the ribosome. Interacts with SecDF, and other proteins may be involved. Interacts with SecA.</text>
</comment>
<dbReference type="InterPro" id="IPR001901">
    <property type="entry name" value="Translocase_SecE/Sec61-g"/>
</dbReference>
<evidence type="ECO:0000313" key="10">
    <source>
        <dbReference type="EMBL" id="MFC3702816.1"/>
    </source>
</evidence>
<reference evidence="11" key="1">
    <citation type="journal article" date="2019" name="Int. J. Syst. Evol. Microbiol.">
        <title>The Global Catalogue of Microorganisms (GCM) 10K type strain sequencing project: providing services to taxonomists for standard genome sequencing and annotation.</title>
        <authorList>
            <consortium name="The Broad Institute Genomics Platform"/>
            <consortium name="The Broad Institute Genome Sequencing Center for Infectious Disease"/>
            <person name="Wu L."/>
            <person name="Ma J."/>
        </authorList>
    </citation>
    <scope>NUCLEOTIDE SEQUENCE [LARGE SCALE GENOMIC DNA]</scope>
    <source>
        <strain evidence="11">CECT 8288</strain>
    </source>
</reference>
<dbReference type="RefSeq" id="WP_216001691.1">
    <property type="nucleotide sequence ID" value="NZ_JBHRYN010000023.1"/>
</dbReference>
<evidence type="ECO:0000256" key="2">
    <source>
        <dbReference type="ARBA" id="ARBA00022448"/>
    </source>
</evidence>
<evidence type="ECO:0000256" key="5">
    <source>
        <dbReference type="ARBA" id="ARBA00022927"/>
    </source>
</evidence>
<proteinExistence type="inferred from homology"/>
<protein>
    <recommendedName>
        <fullName evidence="9">Protein translocase subunit SecE</fullName>
    </recommendedName>
</protein>
<keyword evidence="3 9" id="KW-1003">Cell membrane</keyword>
<feature type="transmembrane region" description="Helical" evidence="9">
    <location>
        <begin position="14"/>
        <end position="32"/>
    </location>
</feature>
<organism evidence="10 11">
    <name type="scientific">Reinekea marina</name>
    <dbReference type="NCBI Taxonomy" id="1310421"/>
    <lineage>
        <taxon>Bacteria</taxon>
        <taxon>Pseudomonadati</taxon>
        <taxon>Pseudomonadota</taxon>
        <taxon>Gammaproteobacteria</taxon>
        <taxon>Oceanospirillales</taxon>
        <taxon>Saccharospirillaceae</taxon>
        <taxon>Reinekea</taxon>
    </lineage>
</organism>
<comment type="caution">
    <text evidence="10">The sequence shown here is derived from an EMBL/GenBank/DDBJ whole genome shotgun (WGS) entry which is preliminary data.</text>
</comment>
<evidence type="ECO:0000256" key="1">
    <source>
        <dbReference type="ARBA" id="ARBA00004370"/>
    </source>
</evidence>
<comment type="function">
    <text evidence="9">Essential subunit of the Sec protein translocation channel SecYEG. Clamps together the 2 halves of SecY. May contact the channel plug during translocation.</text>
</comment>
<feature type="transmembrane region" description="Helical" evidence="9">
    <location>
        <begin position="93"/>
        <end position="117"/>
    </location>
</feature>
<dbReference type="HAMAP" id="MF_00422">
    <property type="entry name" value="SecE"/>
    <property type="match status" value="1"/>
</dbReference>
<keyword evidence="8 9" id="KW-0472">Membrane</keyword>
<dbReference type="PANTHER" id="PTHR33910:SF1">
    <property type="entry name" value="PROTEIN TRANSLOCASE SUBUNIT SECE"/>
    <property type="match status" value="1"/>
</dbReference>
<keyword evidence="2 9" id="KW-0813">Transport</keyword>
<dbReference type="PANTHER" id="PTHR33910">
    <property type="entry name" value="PROTEIN TRANSLOCASE SUBUNIT SECE"/>
    <property type="match status" value="1"/>
</dbReference>